<evidence type="ECO:0000313" key="2">
    <source>
        <dbReference type="Proteomes" id="UP001054252"/>
    </source>
</evidence>
<proteinExistence type="predicted"/>
<dbReference type="AlphaFoldDB" id="A0AAV5LHX7"/>
<evidence type="ECO:0000313" key="1">
    <source>
        <dbReference type="EMBL" id="GKV36995.1"/>
    </source>
</evidence>
<reference evidence="1 2" key="1">
    <citation type="journal article" date="2021" name="Commun. Biol.">
        <title>The genome of Shorea leprosula (Dipterocarpaceae) highlights the ecological relevance of drought in aseasonal tropical rainforests.</title>
        <authorList>
            <person name="Ng K.K.S."/>
            <person name="Kobayashi M.J."/>
            <person name="Fawcett J.A."/>
            <person name="Hatakeyama M."/>
            <person name="Paape T."/>
            <person name="Ng C.H."/>
            <person name="Ang C.C."/>
            <person name="Tnah L.H."/>
            <person name="Lee C.T."/>
            <person name="Nishiyama T."/>
            <person name="Sese J."/>
            <person name="O'Brien M.J."/>
            <person name="Copetti D."/>
            <person name="Mohd Noor M.I."/>
            <person name="Ong R.C."/>
            <person name="Putra M."/>
            <person name="Sireger I.Z."/>
            <person name="Indrioko S."/>
            <person name="Kosugi Y."/>
            <person name="Izuno A."/>
            <person name="Isagi Y."/>
            <person name="Lee S.L."/>
            <person name="Shimizu K.K."/>
        </authorList>
    </citation>
    <scope>NUCLEOTIDE SEQUENCE [LARGE SCALE GENOMIC DNA]</scope>
    <source>
        <strain evidence="1">214</strain>
    </source>
</reference>
<organism evidence="1 2">
    <name type="scientific">Rubroshorea leprosula</name>
    <dbReference type="NCBI Taxonomy" id="152421"/>
    <lineage>
        <taxon>Eukaryota</taxon>
        <taxon>Viridiplantae</taxon>
        <taxon>Streptophyta</taxon>
        <taxon>Embryophyta</taxon>
        <taxon>Tracheophyta</taxon>
        <taxon>Spermatophyta</taxon>
        <taxon>Magnoliopsida</taxon>
        <taxon>eudicotyledons</taxon>
        <taxon>Gunneridae</taxon>
        <taxon>Pentapetalae</taxon>
        <taxon>rosids</taxon>
        <taxon>malvids</taxon>
        <taxon>Malvales</taxon>
        <taxon>Dipterocarpaceae</taxon>
        <taxon>Rubroshorea</taxon>
    </lineage>
</organism>
<dbReference type="EMBL" id="BPVZ01000119">
    <property type="protein sequence ID" value="GKV36995.1"/>
    <property type="molecule type" value="Genomic_DNA"/>
</dbReference>
<name>A0AAV5LHX7_9ROSI</name>
<protein>
    <submittedName>
        <fullName evidence="1">Uncharacterized protein</fullName>
    </submittedName>
</protein>
<dbReference type="Proteomes" id="UP001054252">
    <property type="component" value="Unassembled WGS sequence"/>
</dbReference>
<comment type="caution">
    <text evidence="1">The sequence shown here is derived from an EMBL/GenBank/DDBJ whole genome shotgun (WGS) entry which is preliminary data.</text>
</comment>
<gene>
    <name evidence="1" type="ORF">SLEP1_g45071</name>
</gene>
<keyword evidence="2" id="KW-1185">Reference proteome</keyword>
<sequence>MSHFTTPLCTTELNGFNEQHNHHVVEIGLALLHTISFHSSFILMPFKPLFTYLTDSHPQFPSHLPRHIAVKWGLEIFFVKIDIP</sequence>
<accession>A0AAV5LHX7</accession>